<feature type="transmembrane region" description="Helical" evidence="1">
    <location>
        <begin position="74"/>
        <end position="93"/>
    </location>
</feature>
<dbReference type="AlphaFoldDB" id="A0AAU8CS93"/>
<evidence type="ECO:0008006" key="3">
    <source>
        <dbReference type="Google" id="ProtNLM"/>
    </source>
</evidence>
<organism evidence="2">
    <name type="scientific">Mesorhizobium sp. WSM2240</name>
    <dbReference type="NCBI Taxonomy" id="3228851"/>
    <lineage>
        <taxon>Bacteria</taxon>
        <taxon>Pseudomonadati</taxon>
        <taxon>Pseudomonadota</taxon>
        <taxon>Alphaproteobacteria</taxon>
        <taxon>Hyphomicrobiales</taxon>
        <taxon>Phyllobacteriaceae</taxon>
        <taxon>Mesorhizobium</taxon>
    </lineage>
</organism>
<dbReference type="RefSeq" id="WP_353642953.1">
    <property type="nucleotide sequence ID" value="NZ_CP159253.1"/>
</dbReference>
<feature type="transmembrane region" description="Helical" evidence="1">
    <location>
        <begin position="6"/>
        <end position="33"/>
    </location>
</feature>
<protein>
    <recommendedName>
        <fullName evidence="3">Arginine/ornithine antiporter ArcD</fullName>
    </recommendedName>
</protein>
<proteinExistence type="predicted"/>
<feature type="transmembrane region" description="Helical" evidence="1">
    <location>
        <begin position="152"/>
        <end position="176"/>
    </location>
</feature>
<keyword evidence="1" id="KW-0472">Membrane</keyword>
<evidence type="ECO:0000313" key="2">
    <source>
        <dbReference type="EMBL" id="XCG49513.1"/>
    </source>
</evidence>
<feature type="transmembrane region" description="Helical" evidence="1">
    <location>
        <begin position="105"/>
        <end position="132"/>
    </location>
</feature>
<feature type="transmembrane region" description="Helical" evidence="1">
    <location>
        <begin position="188"/>
        <end position="207"/>
    </location>
</feature>
<evidence type="ECO:0000256" key="1">
    <source>
        <dbReference type="SAM" id="Phobius"/>
    </source>
</evidence>
<keyword evidence="1" id="KW-0812">Transmembrane</keyword>
<feature type="transmembrane region" description="Helical" evidence="1">
    <location>
        <begin position="45"/>
        <end position="68"/>
    </location>
</feature>
<gene>
    <name evidence="2" type="ORF">ABVK50_02455</name>
</gene>
<reference evidence="2" key="1">
    <citation type="submission" date="2024-06" db="EMBL/GenBank/DDBJ databases">
        <title>Mesorhizobium karijinii sp. nov., a symbiont of the iconic Swainsona formosa from arid Australia.</title>
        <authorList>
            <person name="Hill Y.J."/>
            <person name="Watkin E.L.J."/>
            <person name="O'Hara G.W."/>
            <person name="Terpolilli J."/>
            <person name="Tye M.L."/>
            <person name="Kohlmeier M.G."/>
        </authorList>
    </citation>
    <scope>NUCLEOTIDE SEQUENCE</scope>
    <source>
        <strain evidence="2">WSM2240</strain>
    </source>
</reference>
<accession>A0AAU8CS93</accession>
<sequence length="208" mass="21662">MATVSPWLVLAGLGAFHGLNPAMGWLFAVALGLHRQSRGIVLKSLIPVAIGHTVSIGIVAIAVVTLGLVVDQHALEIAAGAVLLSWAAYHGAYGHRHRVRVGMKTGMIGLGLWSFLMATAHGAGLMLVPVLIPLCLSATPVSELTAVGLLPIALAAIGVHMAAMLAVTLAIAVCVYEWLGLSFLRRGWINLDLIWIAALAIAGIILIV</sequence>
<keyword evidence="1" id="KW-1133">Transmembrane helix</keyword>
<name>A0AAU8CS93_9HYPH</name>
<dbReference type="EMBL" id="CP159253">
    <property type="protein sequence ID" value="XCG49513.1"/>
    <property type="molecule type" value="Genomic_DNA"/>
</dbReference>